<dbReference type="EMBL" id="NHRY01000197">
    <property type="protein sequence ID" value="PPQ31148.1"/>
    <property type="molecule type" value="Genomic_DNA"/>
</dbReference>
<dbReference type="PANTHER" id="PTHR44591:SF3">
    <property type="entry name" value="RESPONSE REGULATORY DOMAIN-CONTAINING PROTEIN"/>
    <property type="match status" value="1"/>
</dbReference>
<sequence>MSGLPGEGMTMKAARAENAADRYGNPRSGRAIAQFTIGPEDCIARAVPGMEVCSPCCNDRAAGSAPAGNRPSAAIRRASMTRPHILVVDDEHIILDILERALSDAGFRISRAGASDAALGIFEHEDIDLLMTDIKMPGPVDGVTLAGLMRRRKPRMPVIFVSGNLDGLANSDRVEPPSAFLIKPVILEDVRKTVGQLMSAQWDPNGLIDDRAASYNRRISERPTGMPTSDRHATETAHAWEDEERLVRKPVRST</sequence>
<evidence type="ECO:0000313" key="5">
    <source>
        <dbReference type="EMBL" id="PPQ31148.1"/>
    </source>
</evidence>
<evidence type="ECO:0000256" key="1">
    <source>
        <dbReference type="ARBA" id="ARBA00022553"/>
    </source>
</evidence>
<feature type="modified residue" description="4-aspartylphosphate" evidence="2">
    <location>
        <position position="133"/>
    </location>
</feature>
<feature type="region of interest" description="Disordered" evidence="3">
    <location>
        <begin position="220"/>
        <end position="254"/>
    </location>
</feature>
<dbReference type="PROSITE" id="PS50110">
    <property type="entry name" value="RESPONSE_REGULATORY"/>
    <property type="match status" value="1"/>
</dbReference>
<keyword evidence="6" id="KW-1185">Reference proteome</keyword>
<dbReference type="SUPFAM" id="SSF52172">
    <property type="entry name" value="CheY-like"/>
    <property type="match status" value="1"/>
</dbReference>
<keyword evidence="1 2" id="KW-0597">Phosphoprotein</keyword>
<dbReference type="GO" id="GO:0000160">
    <property type="term" value="P:phosphorelay signal transduction system"/>
    <property type="evidence" value="ECO:0007669"/>
    <property type="project" value="InterPro"/>
</dbReference>
<dbReference type="InterPro" id="IPR011006">
    <property type="entry name" value="CheY-like_superfamily"/>
</dbReference>
<gene>
    <name evidence="5" type="ORF">CCS01_18015</name>
</gene>
<evidence type="ECO:0000256" key="2">
    <source>
        <dbReference type="PROSITE-ProRule" id="PRU00169"/>
    </source>
</evidence>
<dbReference type="Gene3D" id="3.40.50.2300">
    <property type="match status" value="1"/>
</dbReference>
<dbReference type="SMART" id="SM00448">
    <property type="entry name" value="REC"/>
    <property type="match status" value="1"/>
</dbReference>
<organism evidence="5 6">
    <name type="scientific">Rhodopila globiformis</name>
    <name type="common">Rhodopseudomonas globiformis</name>
    <dbReference type="NCBI Taxonomy" id="1071"/>
    <lineage>
        <taxon>Bacteria</taxon>
        <taxon>Pseudomonadati</taxon>
        <taxon>Pseudomonadota</taxon>
        <taxon>Alphaproteobacteria</taxon>
        <taxon>Acetobacterales</taxon>
        <taxon>Acetobacteraceae</taxon>
        <taxon>Rhodopila</taxon>
    </lineage>
</organism>
<dbReference type="InterPro" id="IPR001789">
    <property type="entry name" value="Sig_transdc_resp-reg_receiver"/>
</dbReference>
<proteinExistence type="predicted"/>
<dbReference type="Proteomes" id="UP000239724">
    <property type="component" value="Unassembled WGS sequence"/>
</dbReference>
<name>A0A2S6N955_RHOGL</name>
<dbReference type="Pfam" id="PF00072">
    <property type="entry name" value="Response_reg"/>
    <property type="match status" value="1"/>
</dbReference>
<dbReference type="PANTHER" id="PTHR44591">
    <property type="entry name" value="STRESS RESPONSE REGULATOR PROTEIN 1"/>
    <property type="match status" value="1"/>
</dbReference>
<evidence type="ECO:0000313" key="6">
    <source>
        <dbReference type="Proteomes" id="UP000239724"/>
    </source>
</evidence>
<comment type="caution">
    <text evidence="5">The sequence shown here is derived from an EMBL/GenBank/DDBJ whole genome shotgun (WGS) entry which is preliminary data.</text>
</comment>
<evidence type="ECO:0000259" key="4">
    <source>
        <dbReference type="PROSITE" id="PS50110"/>
    </source>
</evidence>
<dbReference type="AlphaFoldDB" id="A0A2S6N955"/>
<accession>A0A2S6N955</accession>
<feature type="compositionally biased region" description="Basic and acidic residues" evidence="3">
    <location>
        <begin position="229"/>
        <end position="240"/>
    </location>
</feature>
<feature type="domain" description="Response regulatory" evidence="4">
    <location>
        <begin position="84"/>
        <end position="198"/>
    </location>
</feature>
<dbReference type="InterPro" id="IPR050595">
    <property type="entry name" value="Bact_response_regulator"/>
</dbReference>
<protein>
    <recommendedName>
        <fullName evidence="4">Response regulatory domain-containing protein</fullName>
    </recommendedName>
</protein>
<evidence type="ECO:0000256" key="3">
    <source>
        <dbReference type="SAM" id="MobiDB-lite"/>
    </source>
</evidence>
<reference evidence="5 6" key="1">
    <citation type="journal article" date="2018" name="Arch. Microbiol.">
        <title>New insights into the metabolic potential of the phototrophic purple bacterium Rhodopila globiformis DSM 161(T) from its draft genome sequence and evidence for a vanadium-dependent nitrogenase.</title>
        <authorList>
            <person name="Imhoff J.F."/>
            <person name="Rahn T."/>
            <person name="Kunzel S."/>
            <person name="Neulinger S.C."/>
        </authorList>
    </citation>
    <scope>NUCLEOTIDE SEQUENCE [LARGE SCALE GENOMIC DNA]</scope>
    <source>
        <strain evidence="5 6">DSM 161</strain>
    </source>
</reference>